<dbReference type="InterPro" id="IPR000683">
    <property type="entry name" value="Gfo/Idh/MocA-like_OxRdtase_N"/>
</dbReference>
<feature type="domain" description="Gfo/Idh/MocA-like oxidoreductase N-terminal" evidence="2">
    <location>
        <begin position="41"/>
        <end position="161"/>
    </location>
</feature>
<dbReference type="PANTHER" id="PTHR43249">
    <property type="entry name" value="UDP-N-ACETYL-2-AMINO-2-DEOXY-D-GLUCURONATE OXIDASE"/>
    <property type="match status" value="1"/>
</dbReference>
<dbReference type="Pfam" id="PF01408">
    <property type="entry name" value="GFO_IDH_MocA"/>
    <property type="match status" value="1"/>
</dbReference>
<dbReference type="EMBL" id="CAJSLV010000064">
    <property type="protein sequence ID" value="CAG6395650.1"/>
    <property type="molecule type" value="Genomic_DNA"/>
</dbReference>
<dbReference type="InterPro" id="IPR036291">
    <property type="entry name" value="NAD(P)-bd_dom_sf"/>
</dbReference>
<sequence length="410" mass="43908">MRQAGQQGQPGVPDTLTAAENPWPEGASGSADEPESTPAPVRVVVIGAGKVAHAAHLREIRDLPHLIRPVAVIDPDPAHRAALMAGFPRTAVCGTPEESVWAGATAALVLSPWWTHREAVLGCLDAGLPVLCEKPVSLDPAEIDELIAAEVRTGVPVTAGYMKRHDPVVQLFIEHCREHADTARRIAVDIHDPNAPHLVDHLVPYPAPPVGPQPPPAEAALARALGPGASALQRDVYARGLGGSLIHQVNIVHAALDGTGRALHGSLEHSMQWAGGSAVSCRWRPDDDLVVEVSHLRVPAHRRYRETLEFTGTDSVATLTLPSPYARDEGATLHIDTWDAGTGMATRRTHQAGPARIGFREQLRAWTRSVSWIPNPGPRPAPRPGIWPLPGLREVRADALAVREAALRLT</sequence>
<accession>A0A9W4DQ86</accession>
<proteinExistence type="predicted"/>
<dbReference type="AlphaFoldDB" id="A0A9W4DQ86"/>
<evidence type="ECO:0000313" key="4">
    <source>
        <dbReference type="Proteomes" id="UP001152519"/>
    </source>
</evidence>
<dbReference type="InterPro" id="IPR052515">
    <property type="entry name" value="Gfo/Idh/MocA_Oxidoreductase"/>
</dbReference>
<gene>
    <name evidence="3" type="ORF">SCOCK_340074</name>
</gene>
<dbReference type="SUPFAM" id="SSF51735">
    <property type="entry name" value="NAD(P)-binding Rossmann-fold domains"/>
    <property type="match status" value="1"/>
</dbReference>
<evidence type="ECO:0000313" key="3">
    <source>
        <dbReference type="EMBL" id="CAG6395650.1"/>
    </source>
</evidence>
<dbReference type="GO" id="GO:0000166">
    <property type="term" value="F:nucleotide binding"/>
    <property type="evidence" value="ECO:0007669"/>
    <property type="project" value="InterPro"/>
</dbReference>
<name>A0A9W4DQ86_9ACTN</name>
<keyword evidence="4" id="KW-1185">Reference proteome</keyword>
<comment type="caution">
    <text evidence="3">The sequence shown here is derived from an EMBL/GenBank/DDBJ whole genome shotgun (WGS) entry which is preliminary data.</text>
</comment>
<evidence type="ECO:0000259" key="2">
    <source>
        <dbReference type="Pfam" id="PF01408"/>
    </source>
</evidence>
<feature type="region of interest" description="Disordered" evidence="1">
    <location>
        <begin position="1"/>
        <end position="38"/>
    </location>
</feature>
<dbReference type="PANTHER" id="PTHR43249:SF1">
    <property type="entry name" value="D-GLUCOSIDE 3-DEHYDROGENASE"/>
    <property type="match status" value="1"/>
</dbReference>
<dbReference type="Proteomes" id="UP001152519">
    <property type="component" value="Unassembled WGS sequence"/>
</dbReference>
<organism evidence="3 4">
    <name type="scientific">Actinacidiphila cocklensis</name>
    <dbReference type="NCBI Taxonomy" id="887465"/>
    <lineage>
        <taxon>Bacteria</taxon>
        <taxon>Bacillati</taxon>
        <taxon>Actinomycetota</taxon>
        <taxon>Actinomycetes</taxon>
        <taxon>Kitasatosporales</taxon>
        <taxon>Streptomycetaceae</taxon>
        <taxon>Actinacidiphila</taxon>
    </lineage>
</organism>
<evidence type="ECO:0000256" key="1">
    <source>
        <dbReference type="SAM" id="MobiDB-lite"/>
    </source>
</evidence>
<dbReference type="Gene3D" id="3.40.50.720">
    <property type="entry name" value="NAD(P)-binding Rossmann-like Domain"/>
    <property type="match status" value="1"/>
</dbReference>
<protein>
    <submittedName>
        <fullName evidence="3">Predicted dehydrogenase</fullName>
    </submittedName>
</protein>
<reference evidence="3" key="1">
    <citation type="submission" date="2021-05" db="EMBL/GenBank/DDBJ databases">
        <authorList>
            <person name="Arsene-Ploetze F."/>
        </authorList>
    </citation>
    <scope>NUCLEOTIDE SEQUENCE</scope>
    <source>
        <strain evidence="3">DSM 42138</strain>
    </source>
</reference>